<dbReference type="EMBL" id="JBBBZM010000113">
    <property type="protein sequence ID" value="KAL0633798.1"/>
    <property type="molecule type" value="Genomic_DNA"/>
</dbReference>
<evidence type="ECO:0008006" key="3">
    <source>
        <dbReference type="Google" id="ProtNLM"/>
    </source>
</evidence>
<accession>A0ABR3GD66</accession>
<name>A0ABR3GD66_9PEZI</name>
<proteinExistence type="predicted"/>
<gene>
    <name evidence="1" type="ORF">Q9L58_007281</name>
</gene>
<evidence type="ECO:0000313" key="1">
    <source>
        <dbReference type="EMBL" id="KAL0633798.1"/>
    </source>
</evidence>
<reference evidence="1 2" key="1">
    <citation type="submission" date="2024-02" db="EMBL/GenBank/DDBJ databases">
        <title>Discinaceae phylogenomics.</title>
        <authorList>
            <person name="Dirks A.C."/>
            <person name="James T.Y."/>
        </authorList>
    </citation>
    <scope>NUCLEOTIDE SEQUENCE [LARGE SCALE GENOMIC DNA]</scope>
    <source>
        <strain evidence="1 2">ACD0624</strain>
    </source>
</reference>
<sequence length="481" mass="53980">MSEVVDNIAEIPEAIDNNSNIPGDMDDNSNIPDGCSTSTSPTTGLARLQDRKKERIKLRRARKLARREKRPCCWEIYGCTELVPNQIQLTGAHETTCNFIGDDYVRRCWERLKQHESDHNITKNNSIWRYFSTVARGFTMPTIYTTENTDAIVCTEGPVVFPSSLCWTNAGQPSNGDLFEFALTESTITGSAVKLPKDANSLCILRQLVFADHRPNTAQGILNCLPADLLKRYPFIIPEWLMKRYIDPVGDITVDATPLFVIDDIHSNRGMSVVCSHMEGCEKMWLFWPPTAHNNAIFYSAFENSLPLGTKCFQKIGTLLEGGQIVITDSKHAIFIPPGWISFAYTIAGGFVVGNVFAAREDLLMFLLCVEQELKVARNTRGHQNHITFFTNLISESLRSPDERVVRKAADIWIRLVAAMQETSSRGLVWALEVRSNMITIVENLADHHSIELDGDCPCGMDNSGGKAFYTHFTMHVPARL</sequence>
<protein>
    <recommendedName>
        <fullName evidence="3">JmjC domain-containing protein</fullName>
    </recommendedName>
</protein>
<dbReference type="Proteomes" id="UP001447188">
    <property type="component" value="Unassembled WGS sequence"/>
</dbReference>
<evidence type="ECO:0000313" key="2">
    <source>
        <dbReference type="Proteomes" id="UP001447188"/>
    </source>
</evidence>
<organism evidence="1 2">
    <name type="scientific">Discina gigas</name>
    <dbReference type="NCBI Taxonomy" id="1032678"/>
    <lineage>
        <taxon>Eukaryota</taxon>
        <taxon>Fungi</taxon>
        <taxon>Dikarya</taxon>
        <taxon>Ascomycota</taxon>
        <taxon>Pezizomycotina</taxon>
        <taxon>Pezizomycetes</taxon>
        <taxon>Pezizales</taxon>
        <taxon>Discinaceae</taxon>
        <taxon>Discina</taxon>
    </lineage>
</organism>
<keyword evidence="2" id="KW-1185">Reference proteome</keyword>
<dbReference type="Gene3D" id="2.60.120.650">
    <property type="entry name" value="Cupin"/>
    <property type="match status" value="1"/>
</dbReference>
<comment type="caution">
    <text evidence="1">The sequence shown here is derived from an EMBL/GenBank/DDBJ whole genome shotgun (WGS) entry which is preliminary data.</text>
</comment>